<dbReference type="PROSITE" id="PS51900">
    <property type="entry name" value="CB"/>
    <property type="match status" value="1"/>
</dbReference>
<dbReference type="Pfam" id="PF14659">
    <property type="entry name" value="Phage_int_SAM_3"/>
    <property type="match status" value="1"/>
</dbReference>
<protein>
    <submittedName>
        <fullName evidence="7">Site-specific integrase</fullName>
    </submittedName>
</protein>
<dbReference type="Gene3D" id="1.10.443.10">
    <property type="entry name" value="Intergrase catalytic core"/>
    <property type="match status" value="1"/>
</dbReference>
<evidence type="ECO:0000256" key="4">
    <source>
        <dbReference type="PROSITE-ProRule" id="PRU01248"/>
    </source>
</evidence>
<organism evidence="7 8">
    <name type="scientific">Actinotalea lenta</name>
    <dbReference type="NCBI Taxonomy" id="3064654"/>
    <lineage>
        <taxon>Bacteria</taxon>
        <taxon>Bacillati</taxon>
        <taxon>Actinomycetota</taxon>
        <taxon>Actinomycetes</taxon>
        <taxon>Micrococcales</taxon>
        <taxon>Cellulomonadaceae</taxon>
        <taxon>Actinotalea</taxon>
    </lineage>
</organism>
<dbReference type="RefSeq" id="WP_304600063.1">
    <property type="nucleotide sequence ID" value="NZ_JAUQYP010000001.1"/>
</dbReference>
<feature type="domain" description="Tyr recombinase" evidence="5">
    <location>
        <begin position="173"/>
        <end position="392"/>
    </location>
</feature>
<dbReference type="Proteomes" id="UP001232536">
    <property type="component" value="Unassembled WGS sequence"/>
</dbReference>
<gene>
    <name evidence="7" type="ORF">Q6348_04225</name>
</gene>
<keyword evidence="2 4" id="KW-0238">DNA-binding</keyword>
<accession>A0ABT9D7I5</accession>
<dbReference type="InterPro" id="IPR002104">
    <property type="entry name" value="Integrase_catalytic"/>
</dbReference>
<proteinExistence type="predicted"/>
<evidence type="ECO:0000256" key="1">
    <source>
        <dbReference type="ARBA" id="ARBA00022908"/>
    </source>
</evidence>
<keyword evidence="8" id="KW-1185">Reference proteome</keyword>
<dbReference type="InterPro" id="IPR004107">
    <property type="entry name" value="Integrase_SAM-like_N"/>
</dbReference>
<dbReference type="InterPro" id="IPR010998">
    <property type="entry name" value="Integrase_recombinase_N"/>
</dbReference>
<keyword evidence="3" id="KW-0233">DNA recombination</keyword>
<name>A0ABT9D7I5_9CELL</name>
<dbReference type="InterPro" id="IPR044068">
    <property type="entry name" value="CB"/>
</dbReference>
<dbReference type="PANTHER" id="PTHR30349">
    <property type="entry name" value="PHAGE INTEGRASE-RELATED"/>
    <property type="match status" value="1"/>
</dbReference>
<dbReference type="PROSITE" id="PS51898">
    <property type="entry name" value="TYR_RECOMBINASE"/>
    <property type="match status" value="1"/>
</dbReference>
<dbReference type="SUPFAM" id="SSF56349">
    <property type="entry name" value="DNA breaking-rejoining enzymes"/>
    <property type="match status" value="1"/>
</dbReference>
<evidence type="ECO:0000313" key="8">
    <source>
        <dbReference type="Proteomes" id="UP001232536"/>
    </source>
</evidence>
<comment type="caution">
    <text evidence="7">The sequence shown here is derived from an EMBL/GenBank/DDBJ whole genome shotgun (WGS) entry which is preliminary data.</text>
</comment>
<dbReference type="Gene3D" id="1.10.150.130">
    <property type="match status" value="1"/>
</dbReference>
<evidence type="ECO:0000259" key="5">
    <source>
        <dbReference type="PROSITE" id="PS51898"/>
    </source>
</evidence>
<dbReference type="EMBL" id="JAUQYP010000001">
    <property type="protein sequence ID" value="MDO8106401.1"/>
    <property type="molecule type" value="Genomic_DNA"/>
</dbReference>
<evidence type="ECO:0000313" key="7">
    <source>
        <dbReference type="EMBL" id="MDO8106401.1"/>
    </source>
</evidence>
<dbReference type="InterPro" id="IPR050090">
    <property type="entry name" value="Tyrosine_recombinase_XerCD"/>
</dbReference>
<dbReference type="InterPro" id="IPR011010">
    <property type="entry name" value="DNA_brk_join_enz"/>
</dbReference>
<evidence type="ECO:0000256" key="2">
    <source>
        <dbReference type="ARBA" id="ARBA00023125"/>
    </source>
</evidence>
<evidence type="ECO:0000259" key="6">
    <source>
        <dbReference type="PROSITE" id="PS51900"/>
    </source>
</evidence>
<dbReference type="InterPro" id="IPR013762">
    <property type="entry name" value="Integrase-like_cat_sf"/>
</dbReference>
<feature type="domain" description="Core-binding (CB)" evidence="6">
    <location>
        <begin position="70"/>
        <end position="152"/>
    </location>
</feature>
<reference evidence="7 8" key="1">
    <citation type="submission" date="2023-07" db="EMBL/GenBank/DDBJ databases">
        <title>Description of novel actinomycetes strains, isolated from tidal flat sediment.</title>
        <authorList>
            <person name="Lu C."/>
        </authorList>
    </citation>
    <scope>NUCLEOTIDE SEQUENCE [LARGE SCALE GENOMIC DNA]</scope>
    <source>
        <strain evidence="7 8">SYSU T00b441</strain>
    </source>
</reference>
<evidence type="ECO:0000256" key="3">
    <source>
        <dbReference type="ARBA" id="ARBA00023172"/>
    </source>
</evidence>
<dbReference type="PANTHER" id="PTHR30349:SF91">
    <property type="entry name" value="INTA PROTEIN"/>
    <property type="match status" value="1"/>
</dbReference>
<keyword evidence="1" id="KW-0229">DNA integration</keyword>
<dbReference type="CDD" id="cd01189">
    <property type="entry name" value="INT_ICEBs1_C_like"/>
    <property type="match status" value="1"/>
</dbReference>
<sequence length="407" mass="45879">MGTRAGNQRSSIFQGNDGRWYGFVTMGIQPDGSVDRRKRSGASRADVVRKVRALERERSDQSALPAGPSPRLETWLTEWLSATALRVRPSTLSGYTVDVHRHINPAIGKHRLDALQPEHIEHLYTALLANGLNAGTVHHVRRTLNKALNDAFRRRRLPGNPVALAHTPRYNPPEIEPLTVDEARRILAAAENEPNGVAFMLAISLGLRRGEVLGLSWADVDLDAGRLQVRRQLERRNWRHGCADLDRCHERPSRCPHRKEGGLVLTELKTKQSRRTLPLPEPLLIALRQHRRRQREARIHAGTLWRDSGLVFTNLVGRPVAPHDHSLHWTAFLERLGIRPARLHDARHTAATLLLVQGVDQRVVMSMFGWTSPAMTTRYQHVVPELVEEANRRMGVLLWGASDHGTG</sequence>
<dbReference type="Pfam" id="PF00589">
    <property type="entry name" value="Phage_integrase"/>
    <property type="match status" value="1"/>
</dbReference>